<evidence type="ECO:0000313" key="2">
    <source>
        <dbReference type="Proteomes" id="UP001240236"/>
    </source>
</evidence>
<dbReference type="EMBL" id="JAUSUZ010000001">
    <property type="protein sequence ID" value="MDQ0363400.1"/>
    <property type="molecule type" value="Genomic_DNA"/>
</dbReference>
<accession>A0AAE3VUP9</accession>
<name>A0AAE3VUP9_9ACTN</name>
<reference evidence="1 2" key="1">
    <citation type="submission" date="2023-07" db="EMBL/GenBank/DDBJ databases">
        <title>Sequencing the genomes of 1000 actinobacteria strains.</title>
        <authorList>
            <person name="Klenk H.-P."/>
        </authorList>
    </citation>
    <scope>NUCLEOTIDE SEQUENCE [LARGE SCALE GENOMIC DNA]</scope>
    <source>
        <strain evidence="1 2">DSM 44709</strain>
    </source>
</reference>
<dbReference type="Proteomes" id="UP001240236">
    <property type="component" value="Unassembled WGS sequence"/>
</dbReference>
<sequence length="82" mass="9290">MIDREYHIYQHQCTSCATPCDPARSWRWDVISTSTETGNETDLMMPGMYATEAAAQAAADAYEENQVRMDRKALGLPYEEPV</sequence>
<protein>
    <submittedName>
        <fullName evidence="1">Uncharacterized protein</fullName>
    </submittedName>
</protein>
<dbReference type="RefSeq" id="WP_307234003.1">
    <property type="nucleotide sequence ID" value="NZ_JAUSUZ010000001.1"/>
</dbReference>
<gene>
    <name evidence="1" type="ORF">J2S42_000069</name>
</gene>
<keyword evidence="2" id="KW-1185">Reference proteome</keyword>
<proteinExistence type="predicted"/>
<dbReference type="AlphaFoldDB" id="A0AAE3VUP9"/>
<organism evidence="1 2">
    <name type="scientific">Catenuloplanes indicus</name>
    <dbReference type="NCBI Taxonomy" id="137267"/>
    <lineage>
        <taxon>Bacteria</taxon>
        <taxon>Bacillati</taxon>
        <taxon>Actinomycetota</taxon>
        <taxon>Actinomycetes</taxon>
        <taxon>Micromonosporales</taxon>
        <taxon>Micromonosporaceae</taxon>
        <taxon>Catenuloplanes</taxon>
    </lineage>
</organism>
<evidence type="ECO:0000313" key="1">
    <source>
        <dbReference type="EMBL" id="MDQ0363400.1"/>
    </source>
</evidence>
<comment type="caution">
    <text evidence="1">The sequence shown here is derived from an EMBL/GenBank/DDBJ whole genome shotgun (WGS) entry which is preliminary data.</text>
</comment>